<protein>
    <submittedName>
        <fullName evidence="2">Uncharacterized protein</fullName>
    </submittedName>
</protein>
<keyword evidence="3" id="KW-1185">Reference proteome</keyword>
<dbReference type="AlphaFoldDB" id="A0A164P703"/>
<organism evidence="2 3">
    <name type="scientific">Sistotremastrum niveocremeum HHB9708</name>
    <dbReference type="NCBI Taxonomy" id="1314777"/>
    <lineage>
        <taxon>Eukaryota</taxon>
        <taxon>Fungi</taxon>
        <taxon>Dikarya</taxon>
        <taxon>Basidiomycota</taxon>
        <taxon>Agaricomycotina</taxon>
        <taxon>Agaricomycetes</taxon>
        <taxon>Sistotremastrales</taxon>
        <taxon>Sistotremastraceae</taxon>
        <taxon>Sertulicium</taxon>
        <taxon>Sertulicium niveocremeum</taxon>
    </lineage>
</organism>
<dbReference type="EMBL" id="KV419437">
    <property type="protein sequence ID" value="KZS88427.1"/>
    <property type="molecule type" value="Genomic_DNA"/>
</dbReference>
<proteinExistence type="predicted"/>
<accession>A0A164P703</accession>
<feature type="compositionally biased region" description="Basic and acidic residues" evidence="1">
    <location>
        <begin position="324"/>
        <end position="345"/>
    </location>
</feature>
<evidence type="ECO:0000256" key="1">
    <source>
        <dbReference type="SAM" id="MobiDB-lite"/>
    </source>
</evidence>
<feature type="region of interest" description="Disordered" evidence="1">
    <location>
        <begin position="284"/>
        <end position="403"/>
    </location>
</feature>
<dbReference type="Proteomes" id="UP000076722">
    <property type="component" value="Unassembled WGS sequence"/>
</dbReference>
<feature type="compositionally biased region" description="Polar residues" evidence="1">
    <location>
        <begin position="363"/>
        <end position="375"/>
    </location>
</feature>
<sequence length="587" mass="64533">MSSPPQLCYILVPPRVSSKHSQTTETTAEFAQIGIMSGSSTCPPLALPVVSSTMDQPRIETSLASFLRVDDLPQTRLEAWPWGTQVLRDDHCGTLPPPGFIDDPQDQALSDPGTHDQHRAILKRLFSLVIKTRLDIDRVTVASIQEGLRKQGMALINWPYGTRDILLRPPMILSNDEFRIIIRGFLHPNPASRIQLVSLHHWAEIGSLQVPKDSHPACISYRTSYDQVSSHRLITQTQTDGRSSAPGTDTIDPQECSCHLATCSPPNFAGFVRGNELIYENVSLSPTPSHVQDSSDSSSEIMSPGDGSPSLHELQAIRAGKKPARADDDGRSHTMLESDGGHDLQDSLYTPTRESVADEPRIVSSSQATTPSLAHNPSDEHSSMDVDSGLRTASGTDKNAPRDDDFKVKLAAAADYAQRTRTLILQGILEPNLGAQVIEETFNGLIPRHPNFPPPNEEYWEKLLCDAKAAGMGADWVSGRIKDWISHILDRETIDISEIILVIKSLANLITLADVPTQNEAFAKVQETMPRWWLGMISSSSSDADLGHAYKILWQAQACDVVTNEDREEIVKAWMKSLASRGPSCEP</sequence>
<evidence type="ECO:0000313" key="2">
    <source>
        <dbReference type="EMBL" id="KZS88427.1"/>
    </source>
</evidence>
<reference evidence="2 3" key="1">
    <citation type="journal article" date="2016" name="Mol. Biol. Evol.">
        <title>Comparative Genomics of Early-Diverging Mushroom-Forming Fungi Provides Insights into the Origins of Lignocellulose Decay Capabilities.</title>
        <authorList>
            <person name="Nagy L.G."/>
            <person name="Riley R."/>
            <person name="Tritt A."/>
            <person name="Adam C."/>
            <person name="Daum C."/>
            <person name="Floudas D."/>
            <person name="Sun H."/>
            <person name="Yadav J.S."/>
            <person name="Pangilinan J."/>
            <person name="Larsson K.H."/>
            <person name="Matsuura K."/>
            <person name="Barry K."/>
            <person name="Labutti K."/>
            <person name="Kuo R."/>
            <person name="Ohm R.A."/>
            <person name="Bhattacharya S.S."/>
            <person name="Shirouzu T."/>
            <person name="Yoshinaga Y."/>
            <person name="Martin F.M."/>
            <person name="Grigoriev I.V."/>
            <person name="Hibbett D.S."/>
        </authorList>
    </citation>
    <scope>NUCLEOTIDE SEQUENCE [LARGE SCALE GENOMIC DNA]</scope>
    <source>
        <strain evidence="2 3">HHB9708</strain>
    </source>
</reference>
<gene>
    <name evidence="2" type="ORF">SISNIDRAFT_490219</name>
</gene>
<evidence type="ECO:0000313" key="3">
    <source>
        <dbReference type="Proteomes" id="UP000076722"/>
    </source>
</evidence>
<name>A0A164P703_9AGAM</name>